<evidence type="ECO:0000256" key="1">
    <source>
        <dbReference type="SAM" id="Phobius"/>
    </source>
</evidence>
<gene>
    <name evidence="2" type="ORF">RM445_05665</name>
</gene>
<reference evidence="3" key="1">
    <citation type="submission" date="2023-07" db="EMBL/GenBank/DDBJ databases">
        <title>30 novel species of actinomycetes from the DSMZ collection.</title>
        <authorList>
            <person name="Nouioui I."/>
        </authorList>
    </citation>
    <scope>NUCLEOTIDE SEQUENCE [LARGE SCALE GENOMIC DNA]</scope>
    <source>
        <strain evidence="3">DSM 45834</strain>
    </source>
</reference>
<sequence length="221" mass="24414">MEPHHVHGGILWDGWVLMLPGIFVAAVLVTALALNGPGEALYTWVRAQLAPNPWRGRWDDAVTRHQATAQAFAEFECDLDAVLRLPALADVEQPATARFVDAFAEANALRTDEFPGPDYARRFVEAVEHAEQGWAAAVEAAERKRDARFDPAERRLIAQVRTLLGVAASSDFESERRAAYQQAQRRLAELERRSGWRVPRPAAMALEHRARGMLAAAGADG</sequence>
<name>A0ABU2N509_9PSEU</name>
<evidence type="ECO:0000313" key="3">
    <source>
        <dbReference type="Proteomes" id="UP001183202"/>
    </source>
</evidence>
<keyword evidence="1" id="KW-0812">Transmembrane</keyword>
<keyword evidence="3" id="KW-1185">Reference proteome</keyword>
<dbReference type="EMBL" id="JAVREJ010000003">
    <property type="protein sequence ID" value="MDT0349011.1"/>
    <property type="molecule type" value="Genomic_DNA"/>
</dbReference>
<organism evidence="2 3">
    <name type="scientific">Pseudonocardia charpentierae</name>
    <dbReference type="NCBI Taxonomy" id="3075545"/>
    <lineage>
        <taxon>Bacteria</taxon>
        <taxon>Bacillati</taxon>
        <taxon>Actinomycetota</taxon>
        <taxon>Actinomycetes</taxon>
        <taxon>Pseudonocardiales</taxon>
        <taxon>Pseudonocardiaceae</taxon>
        <taxon>Pseudonocardia</taxon>
    </lineage>
</organism>
<proteinExistence type="predicted"/>
<dbReference type="Proteomes" id="UP001183202">
    <property type="component" value="Unassembled WGS sequence"/>
</dbReference>
<protein>
    <recommendedName>
        <fullName evidence="4">DUF4129 domain-containing protein</fullName>
    </recommendedName>
</protein>
<evidence type="ECO:0000313" key="2">
    <source>
        <dbReference type="EMBL" id="MDT0349011.1"/>
    </source>
</evidence>
<feature type="transmembrane region" description="Helical" evidence="1">
    <location>
        <begin position="15"/>
        <end position="34"/>
    </location>
</feature>
<keyword evidence="1" id="KW-0472">Membrane</keyword>
<evidence type="ECO:0008006" key="4">
    <source>
        <dbReference type="Google" id="ProtNLM"/>
    </source>
</evidence>
<accession>A0ABU2N509</accession>
<comment type="caution">
    <text evidence="2">The sequence shown here is derived from an EMBL/GenBank/DDBJ whole genome shotgun (WGS) entry which is preliminary data.</text>
</comment>
<keyword evidence="1" id="KW-1133">Transmembrane helix</keyword>
<dbReference type="RefSeq" id="WP_311554981.1">
    <property type="nucleotide sequence ID" value="NZ_JAVREJ010000003.1"/>
</dbReference>